<sequence length="245" mass="26388">MTQAQDPLLAPVAAAVISLDSHVLLVRRRHTEGTLEWQLPAGKLRSTECPRQAAVREARQETGVLACAVKVLGERVHPDTGCLITYVACNYVSGEPYAAAPDEVTSAQWIPHDQIPRYIPAGLWLPVVRHLRTTAATVDGAVDMQLLTADVGLAREMAATVLSAERAAALQERLRGYITALADPSQEYGEGLHGQYQEVVLDTVRYAVRVVEDPAMEGADPTATLTRLAGLVTTLGTYVTLGSPR</sequence>
<keyword evidence="2 4" id="KW-0378">Hydrolase</keyword>
<dbReference type="Gene3D" id="3.90.79.10">
    <property type="entry name" value="Nucleoside Triphosphate Pyrophosphohydrolase"/>
    <property type="match status" value="1"/>
</dbReference>
<accession>A0A5B8JGC3</accession>
<evidence type="ECO:0000256" key="2">
    <source>
        <dbReference type="ARBA" id="ARBA00022801"/>
    </source>
</evidence>
<dbReference type="KEGG" id="sqz:FQU76_09875"/>
<dbReference type="SUPFAM" id="SSF55811">
    <property type="entry name" value="Nudix"/>
    <property type="match status" value="1"/>
</dbReference>
<evidence type="ECO:0000256" key="1">
    <source>
        <dbReference type="ARBA" id="ARBA00001946"/>
    </source>
</evidence>
<dbReference type="InterPro" id="IPR015797">
    <property type="entry name" value="NUDIX_hydrolase-like_dom_sf"/>
</dbReference>
<gene>
    <name evidence="4" type="ORF">FQU76_09875</name>
</gene>
<dbReference type="CDD" id="cd02883">
    <property type="entry name" value="NUDIX_Hydrolase"/>
    <property type="match status" value="1"/>
</dbReference>
<dbReference type="OrthoDB" id="9761969at2"/>
<comment type="cofactor">
    <cofactor evidence="1">
        <name>Mg(2+)</name>
        <dbReference type="ChEBI" id="CHEBI:18420"/>
    </cofactor>
</comment>
<dbReference type="RefSeq" id="WP_146480081.1">
    <property type="nucleotide sequence ID" value="NZ_CP042266.1"/>
</dbReference>
<dbReference type="Pfam" id="PF00293">
    <property type="entry name" value="NUDIX"/>
    <property type="match status" value="1"/>
</dbReference>
<dbReference type="AlphaFoldDB" id="A0A5B8JGC3"/>
<evidence type="ECO:0000259" key="3">
    <source>
        <dbReference type="PROSITE" id="PS51462"/>
    </source>
</evidence>
<reference evidence="4 5" key="1">
    <citation type="submission" date="2019-07" db="EMBL/GenBank/DDBJ databases">
        <authorList>
            <person name="Zhu P."/>
        </authorList>
    </citation>
    <scope>NUCLEOTIDE SEQUENCE [LARGE SCALE GENOMIC DNA]</scope>
    <source>
        <strain evidence="4 5">SSL-25</strain>
    </source>
</reference>
<proteinExistence type="predicted"/>
<organism evidence="4 5">
    <name type="scientific">Streptomyces qinzhouensis</name>
    <dbReference type="NCBI Taxonomy" id="2599401"/>
    <lineage>
        <taxon>Bacteria</taxon>
        <taxon>Bacillati</taxon>
        <taxon>Actinomycetota</taxon>
        <taxon>Actinomycetes</taxon>
        <taxon>Kitasatosporales</taxon>
        <taxon>Streptomycetaceae</taxon>
        <taxon>Streptomyces</taxon>
    </lineage>
</organism>
<dbReference type="Proteomes" id="UP000320580">
    <property type="component" value="Chromosome"/>
</dbReference>
<dbReference type="InterPro" id="IPR000086">
    <property type="entry name" value="NUDIX_hydrolase_dom"/>
</dbReference>
<dbReference type="GO" id="GO:0016787">
    <property type="term" value="F:hydrolase activity"/>
    <property type="evidence" value="ECO:0007669"/>
    <property type="project" value="UniProtKB-KW"/>
</dbReference>
<dbReference type="EMBL" id="CP042266">
    <property type="protein sequence ID" value="QDY76790.1"/>
    <property type="molecule type" value="Genomic_DNA"/>
</dbReference>
<protein>
    <submittedName>
        <fullName evidence="4">NUDIX hydrolase</fullName>
    </submittedName>
</protein>
<evidence type="ECO:0000313" key="5">
    <source>
        <dbReference type="Proteomes" id="UP000320580"/>
    </source>
</evidence>
<dbReference type="PANTHER" id="PTHR43046">
    <property type="entry name" value="GDP-MANNOSE MANNOSYL HYDROLASE"/>
    <property type="match status" value="1"/>
</dbReference>
<feature type="domain" description="Nudix hydrolase" evidence="3">
    <location>
        <begin position="7"/>
        <end position="132"/>
    </location>
</feature>
<keyword evidence="5" id="KW-1185">Reference proteome</keyword>
<evidence type="ECO:0000313" key="4">
    <source>
        <dbReference type="EMBL" id="QDY76790.1"/>
    </source>
</evidence>
<name>A0A5B8JGC3_9ACTN</name>
<dbReference type="PANTHER" id="PTHR43046:SF14">
    <property type="entry name" value="MUTT_NUDIX FAMILY PROTEIN"/>
    <property type="match status" value="1"/>
</dbReference>
<dbReference type="PROSITE" id="PS51462">
    <property type="entry name" value="NUDIX"/>
    <property type="match status" value="1"/>
</dbReference>